<dbReference type="GO" id="GO:0005737">
    <property type="term" value="C:cytoplasm"/>
    <property type="evidence" value="ECO:0007669"/>
    <property type="project" value="GOC"/>
</dbReference>
<dbReference type="InterPro" id="IPR015943">
    <property type="entry name" value="WD40/YVTN_repeat-like_dom_sf"/>
</dbReference>
<dbReference type="Proteomes" id="UP001176961">
    <property type="component" value="Unassembled WGS sequence"/>
</dbReference>
<keyword evidence="2" id="KW-1185">Reference proteome</keyword>
<dbReference type="SUPFAM" id="SSF69322">
    <property type="entry name" value="Tricorn protease domain 2"/>
    <property type="match status" value="1"/>
</dbReference>
<proteinExistence type="predicted"/>
<protein>
    <recommendedName>
        <fullName evidence="3">Tectonin beta-propeller repeat-containing protein 2</fullName>
    </recommendedName>
</protein>
<evidence type="ECO:0000313" key="1">
    <source>
        <dbReference type="EMBL" id="CAJ0590456.1"/>
    </source>
</evidence>
<dbReference type="GO" id="GO:0032527">
    <property type="term" value="P:protein exit from endoplasmic reticulum"/>
    <property type="evidence" value="ECO:0007669"/>
    <property type="project" value="TreeGrafter"/>
</dbReference>
<dbReference type="Gene3D" id="2.130.10.10">
    <property type="entry name" value="YVTN repeat-like/Quinoprotein amine dehydrogenase"/>
    <property type="match status" value="1"/>
</dbReference>
<reference evidence="1" key="1">
    <citation type="submission" date="2023-07" db="EMBL/GenBank/DDBJ databases">
        <authorList>
            <consortium name="CYATHOMIX"/>
        </authorList>
    </citation>
    <scope>NUCLEOTIDE SEQUENCE</scope>
    <source>
        <strain evidence="1">N/A</strain>
    </source>
</reference>
<accession>A0AA36DMK1</accession>
<organism evidence="1 2">
    <name type="scientific">Cylicocyclus nassatus</name>
    <name type="common">Nematode worm</name>
    <dbReference type="NCBI Taxonomy" id="53992"/>
    <lineage>
        <taxon>Eukaryota</taxon>
        <taxon>Metazoa</taxon>
        <taxon>Ecdysozoa</taxon>
        <taxon>Nematoda</taxon>
        <taxon>Chromadorea</taxon>
        <taxon>Rhabditida</taxon>
        <taxon>Rhabditina</taxon>
        <taxon>Rhabditomorpha</taxon>
        <taxon>Strongyloidea</taxon>
        <taxon>Strongylidae</taxon>
        <taxon>Cylicocyclus</taxon>
    </lineage>
</organism>
<dbReference type="SMART" id="SM00706">
    <property type="entry name" value="TECPR"/>
    <property type="match status" value="5"/>
</dbReference>
<gene>
    <name evidence="1" type="ORF">CYNAS_LOCUS2439</name>
</gene>
<dbReference type="PANTHER" id="PTHR23287:SF16">
    <property type="entry name" value="TECTONIN BETA-PROPELLER REPEAT-CONTAINING PROTEIN 2"/>
    <property type="match status" value="1"/>
</dbReference>
<evidence type="ECO:0008006" key="3">
    <source>
        <dbReference type="Google" id="ProtNLM"/>
    </source>
</evidence>
<dbReference type="AlphaFoldDB" id="A0AA36DMK1"/>
<dbReference type="InterPro" id="IPR006624">
    <property type="entry name" value="Beta-propeller_rpt_TECPR"/>
</dbReference>
<dbReference type="SUPFAM" id="SSF63825">
    <property type="entry name" value="YWTD domain"/>
    <property type="match status" value="1"/>
</dbReference>
<evidence type="ECO:0000313" key="2">
    <source>
        <dbReference type="Proteomes" id="UP001176961"/>
    </source>
</evidence>
<comment type="caution">
    <text evidence="1">The sequence shown here is derived from an EMBL/GenBank/DDBJ whole genome shotgun (WGS) entry which is preliminary data.</text>
</comment>
<dbReference type="EMBL" id="CATQJL010000001">
    <property type="protein sequence ID" value="CAJ0590456.1"/>
    <property type="molecule type" value="Genomic_DNA"/>
</dbReference>
<name>A0AA36DMK1_CYLNA</name>
<dbReference type="PANTHER" id="PTHR23287">
    <property type="entry name" value="RUBY-EYE2-LIKE PROTEIN"/>
    <property type="match status" value="1"/>
</dbReference>
<sequence length="1187" mass="129733">MDKTAANANIERNSKSIELPPVFYDTIERISHAIPETFDLGTVPVELTCVASSSAFIVLGAGCGTLFVYNRKLGRLARPLRTNSFEAVTCVHQLSLLDDFVVIGHNTGTLIAMRLPSGREGGNITLTQCVDVDSHRRSPLTCVRFNSDATKVVSGDAAGTVILSTVIFDTGEFYHSFLFEGPCAIAALTFFADSVIIDNTFQLVVVGIAPPHRTQVISDREERTIVLGMHSTTSSLYLVEKLKLRMYSNCFDESHITAASELVGENTSIGSVKFDDDGTKLVLLSTSNVFVMYDVVQREILWKASLSNYLCCFVCDFCVDSDGSILYITKPRGVRRVGISPIDKLLTERDSDSSLSSLFTSPKKLLTDGASLVTQRGFSLLTSAVTAAKDLSGVPEVSKEDSVRMYYDDPSLIPIIARVGSASQETSRMTNDKSACTATVKPQMVQEHHDISVVRKNRGRHKMGNLLENADDDEARDTDEPEAIGESTILALRREVLGSSVLGSSPSGSGISIESPPVWTPSESPLVCGQYIRSTELTKNLSAPCSSTHSPAAERRQIPSMGDEADMAAKFEELLSADPSTESFQPQQTVTEGAESVTTAYEYLLQKSHPIAVAPEATPSTSIAPIEVRNESLRERSRKIVVLNDQVDIWQKAVLPYTAKSFAVGSRHIVLCHRRKTPRIIKHEHLGVKKQGWQTAKWGADSVSMNDEETIVWRIHRKVGWCAVDSLSAISHFEECATDGGGVDEISIGTNTAWYITKEGVSLQMELPEKAIFSTVDHDWPLRSICVSDEAVWAIRADVDSLVVRVGLAKCKMGLDWIEITPEGPSKLVSVSLYRSYGFVLDDMGQLWMSSGVDHQHPYGSSDAFYKVCLPVIDVKTAPITAWSVRVSSIGLFLCTGKVMYYSRSALSGHRFPRAIPPKFELLDNFSLFSAGSFTGTTGFIHLCREDSEVFVYRPGKRNFVTLAIPITSQAVISLCGAEHKLFLIDSSGKLFSSDGETANWEAVTLPEPVCCVAHSKLSSWAVTCTGKILVSLEGSSVWSIIGVPSDVDANVVPTQVFASPNGIYVWVLAAGRGWARANINERNPIGSKWTETYHTSELCSLAVGDNVVWALDSSSQLLRLRGLAAGNPAGNYWRPISNALFRAISVDNQSELWALDMENRLVQHLSNVYIPDQFSSDAPSSPFELI</sequence>